<comment type="caution">
    <text evidence="2">The sequence shown here is derived from an EMBL/GenBank/DDBJ whole genome shotgun (WGS) entry which is preliminary data.</text>
</comment>
<keyword evidence="3" id="KW-1185">Reference proteome</keyword>
<accession>A0ABN1XPC8</accession>
<evidence type="ECO:0000313" key="2">
    <source>
        <dbReference type="EMBL" id="GAA1384822.1"/>
    </source>
</evidence>
<dbReference type="RefSeq" id="WP_344325422.1">
    <property type="nucleotide sequence ID" value="NZ_BAAAKJ010000028.1"/>
</dbReference>
<dbReference type="InterPro" id="IPR052402">
    <property type="entry name" value="ADCK_kinase"/>
</dbReference>
<gene>
    <name evidence="2" type="ORF">GCM10009639_06740</name>
</gene>
<evidence type="ECO:0000313" key="3">
    <source>
        <dbReference type="Proteomes" id="UP001499863"/>
    </source>
</evidence>
<dbReference type="InterPro" id="IPR011009">
    <property type="entry name" value="Kinase-like_dom_sf"/>
</dbReference>
<dbReference type="PANTHER" id="PTHR45890:SF1">
    <property type="entry name" value="AARF DOMAIN CONTAINING KINASE 2"/>
    <property type="match status" value="1"/>
</dbReference>
<dbReference type="PANTHER" id="PTHR45890">
    <property type="entry name" value="AARF DOMAIN CONTAINING KINASE 2 (PREDICTED)"/>
    <property type="match status" value="1"/>
</dbReference>
<dbReference type="InterPro" id="IPR000719">
    <property type="entry name" value="Prot_kinase_dom"/>
</dbReference>
<dbReference type="PROSITE" id="PS50011">
    <property type="entry name" value="PROTEIN_KINASE_DOM"/>
    <property type="match status" value="1"/>
</dbReference>
<name>A0ABN1XPC8_9ACTN</name>
<protein>
    <recommendedName>
        <fullName evidence="1">Protein kinase domain-containing protein</fullName>
    </recommendedName>
</protein>
<dbReference type="EMBL" id="BAAAKJ010000028">
    <property type="protein sequence ID" value="GAA1384822.1"/>
    <property type="molecule type" value="Genomic_DNA"/>
</dbReference>
<dbReference type="Proteomes" id="UP001499863">
    <property type="component" value="Unassembled WGS sequence"/>
</dbReference>
<reference evidence="2 3" key="1">
    <citation type="journal article" date="2019" name="Int. J. Syst. Evol. Microbiol.">
        <title>The Global Catalogue of Microorganisms (GCM) 10K type strain sequencing project: providing services to taxonomists for standard genome sequencing and annotation.</title>
        <authorList>
            <consortium name="The Broad Institute Genomics Platform"/>
            <consortium name="The Broad Institute Genome Sequencing Center for Infectious Disease"/>
            <person name="Wu L."/>
            <person name="Ma J."/>
        </authorList>
    </citation>
    <scope>NUCLEOTIDE SEQUENCE [LARGE SCALE GENOMIC DNA]</scope>
    <source>
        <strain evidence="2 3">JCM 12393</strain>
    </source>
</reference>
<organism evidence="2 3">
    <name type="scientific">Kitasatospora putterlickiae</name>
    <dbReference type="NCBI Taxonomy" id="221725"/>
    <lineage>
        <taxon>Bacteria</taxon>
        <taxon>Bacillati</taxon>
        <taxon>Actinomycetota</taxon>
        <taxon>Actinomycetes</taxon>
        <taxon>Kitasatosporales</taxon>
        <taxon>Streptomycetaceae</taxon>
        <taxon>Kitasatospora</taxon>
    </lineage>
</organism>
<dbReference type="InterPro" id="IPR004147">
    <property type="entry name" value="ABC1_dom"/>
</dbReference>
<dbReference type="Pfam" id="PF03109">
    <property type="entry name" value="ABC1"/>
    <property type="match status" value="1"/>
</dbReference>
<dbReference type="SUPFAM" id="SSF56112">
    <property type="entry name" value="Protein kinase-like (PK-like)"/>
    <property type="match status" value="1"/>
</dbReference>
<proteinExistence type="predicted"/>
<dbReference type="Gene3D" id="1.10.510.10">
    <property type="entry name" value="Transferase(Phosphotransferase) domain 1"/>
    <property type="match status" value="1"/>
</dbReference>
<feature type="domain" description="Protein kinase" evidence="1">
    <location>
        <begin position="109"/>
        <end position="438"/>
    </location>
</feature>
<dbReference type="CDD" id="cd05121">
    <property type="entry name" value="ABC1_ADCK3-like"/>
    <property type="match status" value="1"/>
</dbReference>
<sequence>MREQRTSRWLLAGRACATASVLTGHLVAALPGLATRGGRARLADRAPRLLTALGPFFVKAGQLVSTRRDLLPERWCDALGELADEVRPPRSAAVARTLAEAGLADAFAGFEWEPVACGSIASVHRARLADGTEVAVKVQRHGIRRVLEADLRLALLGARAGRVLPGMRDLPAEEMIGQLGGAVLRQLDFTAERDALLLLRANLGGHTELRIPAPVEELSGPTVLTMEFIPGLGRFRPLGMTVERRQEVVRDVLRAVYRMLFVDGLVHCDLHPGNLCLDGEGRVVVLDAGFVVRLPDAVRRSFAGFFLNMAQGNGPKCADIVLDSAARLPADLDREGFRAAVTALVDEAFGALSKDFELGAFAPRLFKLQRDFGVFAAAEFAFPLLSLLVLEGMIKEFDSEVDFQAEAVPVLMASFAKDVQVDAAARRPPAPDAPVVAP</sequence>
<evidence type="ECO:0000259" key="1">
    <source>
        <dbReference type="PROSITE" id="PS50011"/>
    </source>
</evidence>